<evidence type="ECO:0000256" key="1">
    <source>
        <dbReference type="SAM" id="Phobius"/>
    </source>
</evidence>
<reference evidence="2 3" key="1">
    <citation type="submission" date="2023-09" db="EMBL/GenBank/DDBJ databases">
        <title>Nesidiocoris tenuis whole genome shotgun sequence.</title>
        <authorList>
            <person name="Shibata T."/>
            <person name="Shimoda M."/>
            <person name="Kobayashi T."/>
            <person name="Uehara T."/>
        </authorList>
    </citation>
    <scope>NUCLEOTIDE SEQUENCE [LARGE SCALE GENOMIC DNA]</scope>
    <source>
        <strain evidence="2 3">Japan</strain>
    </source>
</reference>
<dbReference type="PANTHER" id="PTHR36694">
    <property type="entry name" value="PASIFLORA 1, ISOFORM A-RELATED"/>
    <property type="match status" value="1"/>
</dbReference>
<protein>
    <submittedName>
        <fullName evidence="2">Uncharacterized protein</fullName>
    </submittedName>
</protein>
<proteinExistence type="predicted"/>
<feature type="transmembrane region" description="Helical" evidence="1">
    <location>
        <begin position="116"/>
        <end position="133"/>
    </location>
</feature>
<gene>
    <name evidence="2" type="ORF">NTJ_06701</name>
</gene>
<dbReference type="Proteomes" id="UP001307889">
    <property type="component" value="Chromosome 4"/>
</dbReference>
<keyword evidence="1" id="KW-0472">Membrane</keyword>
<sequence>MAFRVPKINSCCCCSLETCSKTIGCLHVLFLLIGIVLDVVFLPRYVQRVLYESPVLDMFIFTAIMLYGSFKQNHHLIFPWILLQTAFLIFIAFSCFSHAAYLGIMDYSSGEMPFEFIMMVLQSWSILVVYNFYRQLKEQQPESA</sequence>
<dbReference type="EMBL" id="AP028912">
    <property type="protein sequence ID" value="BES93892.1"/>
    <property type="molecule type" value="Genomic_DNA"/>
</dbReference>
<name>A0ABN7ATZ2_9HEMI</name>
<evidence type="ECO:0000313" key="2">
    <source>
        <dbReference type="EMBL" id="BES93892.1"/>
    </source>
</evidence>
<evidence type="ECO:0000313" key="3">
    <source>
        <dbReference type="Proteomes" id="UP001307889"/>
    </source>
</evidence>
<dbReference type="PANTHER" id="PTHR36694:SF11">
    <property type="entry name" value="LP21121P-RELATED"/>
    <property type="match status" value="1"/>
</dbReference>
<keyword evidence="3" id="KW-1185">Reference proteome</keyword>
<feature type="transmembrane region" description="Helical" evidence="1">
    <location>
        <begin position="49"/>
        <end position="68"/>
    </location>
</feature>
<feature type="transmembrane region" description="Helical" evidence="1">
    <location>
        <begin position="80"/>
        <end position="104"/>
    </location>
</feature>
<feature type="transmembrane region" description="Helical" evidence="1">
    <location>
        <begin position="25"/>
        <end position="43"/>
    </location>
</feature>
<organism evidence="2 3">
    <name type="scientific">Nesidiocoris tenuis</name>
    <dbReference type="NCBI Taxonomy" id="355587"/>
    <lineage>
        <taxon>Eukaryota</taxon>
        <taxon>Metazoa</taxon>
        <taxon>Ecdysozoa</taxon>
        <taxon>Arthropoda</taxon>
        <taxon>Hexapoda</taxon>
        <taxon>Insecta</taxon>
        <taxon>Pterygota</taxon>
        <taxon>Neoptera</taxon>
        <taxon>Paraneoptera</taxon>
        <taxon>Hemiptera</taxon>
        <taxon>Heteroptera</taxon>
        <taxon>Panheteroptera</taxon>
        <taxon>Cimicomorpha</taxon>
        <taxon>Miridae</taxon>
        <taxon>Dicyphina</taxon>
        <taxon>Nesidiocoris</taxon>
    </lineage>
</organism>
<keyword evidence="1" id="KW-1133">Transmembrane helix</keyword>
<accession>A0ABN7ATZ2</accession>
<keyword evidence="1" id="KW-0812">Transmembrane</keyword>